<gene>
    <name evidence="1" type="ORF">FHX48_000746</name>
</gene>
<keyword evidence="2" id="KW-1185">Reference proteome</keyword>
<dbReference type="Gene3D" id="1.10.357.10">
    <property type="entry name" value="Tetracycline Repressor, domain 2"/>
    <property type="match status" value="1"/>
</dbReference>
<accession>A0A7W3JMP2</accession>
<dbReference type="EMBL" id="JACGWY010000001">
    <property type="protein sequence ID" value="MBA8815694.1"/>
    <property type="molecule type" value="Genomic_DNA"/>
</dbReference>
<proteinExistence type="predicted"/>
<name>A0A7W3JMP2_9MICO</name>
<dbReference type="AlphaFoldDB" id="A0A7W3JMP2"/>
<comment type="caution">
    <text evidence="1">The sequence shown here is derived from an EMBL/GenBank/DDBJ whole genome shotgun (WGS) entry which is preliminary data.</text>
</comment>
<protein>
    <submittedName>
        <fullName evidence="1">Uncharacterized protein</fullName>
    </submittedName>
</protein>
<sequence>MTLFRRYSTKAALISAALSERLAALPFAHVHASDDARADLLAIATAYETTNRAYGAAVAVLITEIPRHPEIRAVMSTLQPNLINAASVIAAHQARGTLAPANPLVLLTHLRAPLVTAGI</sequence>
<dbReference type="RefSeq" id="WP_167048684.1">
    <property type="nucleotide sequence ID" value="NZ_JAAOZB010000002.1"/>
</dbReference>
<organism evidence="1 2">
    <name type="scientific">Microbacterium halimionae</name>
    <dbReference type="NCBI Taxonomy" id="1526413"/>
    <lineage>
        <taxon>Bacteria</taxon>
        <taxon>Bacillati</taxon>
        <taxon>Actinomycetota</taxon>
        <taxon>Actinomycetes</taxon>
        <taxon>Micrococcales</taxon>
        <taxon>Microbacteriaceae</taxon>
        <taxon>Microbacterium</taxon>
    </lineage>
</organism>
<evidence type="ECO:0000313" key="1">
    <source>
        <dbReference type="EMBL" id="MBA8815694.1"/>
    </source>
</evidence>
<evidence type="ECO:0000313" key="2">
    <source>
        <dbReference type="Proteomes" id="UP000526083"/>
    </source>
</evidence>
<dbReference type="SUPFAM" id="SSF48498">
    <property type="entry name" value="Tetracyclin repressor-like, C-terminal domain"/>
    <property type="match status" value="1"/>
</dbReference>
<dbReference type="InterPro" id="IPR036271">
    <property type="entry name" value="Tet_transcr_reg_TetR-rel_C_sf"/>
</dbReference>
<dbReference type="Proteomes" id="UP000526083">
    <property type="component" value="Unassembled WGS sequence"/>
</dbReference>
<reference evidence="1 2" key="1">
    <citation type="submission" date="2020-07" db="EMBL/GenBank/DDBJ databases">
        <title>Sequencing the genomes of 1000 actinobacteria strains.</title>
        <authorList>
            <person name="Klenk H.-P."/>
        </authorList>
    </citation>
    <scope>NUCLEOTIDE SEQUENCE [LARGE SCALE GENOMIC DNA]</scope>
    <source>
        <strain evidence="1 2">DSM 27576</strain>
    </source>
</reference>